<dbReference type="InterPro" id="IPR005828">
    <property type="entry name" value="MFS_sugar_transport-like"/>
</dbReference>
<sequence length="496" mass="54603">MTAPGESEVDDFGAYQRWLFVITQLGYLPVAGSMLATTFFEPSKAQCERMRNGSSTMGNAPFESFLFEQEEENFFSLLMHWKLACRHSAIPTFISFFVMLGGVVGAFVAGYLADRFGRKPVVVGTMTALCLGNLLLMALSDSHWVLTGVTLGCLGAASGGYMVTNMVLVVEALEKARSRLLVVSMNGWPLGMSFVAVCAWLSRHWWTYHLVIALSAGIFVIVLQTFSLESVRWLVQHNRHVCADRIRLIIDSRNGMPSILRFSDVQCASEPLTLGLEAKPTTPPRRHYSYVDLFAHRAVRAHLLALLYCFTVSSAVSFGIYFNVEALPGNRFVNLLSMGALKFCLGLVPFFVSRWFGRRPIALLSTGVAALAGWSLVVAWIALRLGNHWLVSALSITVTAALDPTWKINHLYSTELFPTVVRNMARAVCNVGARLGGLVAPGIVFLRGSNEVLPYVVFSVLLSLQWLISFAFLPETKDRPLSDALQKEGAEDEGGA</sequence>
<dbReference type="GO" id="GO:0022857">
    <property type="term" value="F:transmembrane transporter activity"/>
    <property type="evidence" value="ECO:0007669"/>
    <property type="project" value="InterPro"/>
</dbReference>
<evidence type="ECO:0000259" key="6">
    <source>
        <dbReference type="PROSITE" id="PS50850"/>
    </source>
</evidence>
<feature type="transmembrane region" description="Helical" evidence="5">
    <location>
        <begin position="208"/>
        <end position="228"/>
    </location>
</feature>
<gene>
    <name evidence="7" type="ORF">QR680_017310</name>
</gene>
<dbReference type="GO" id="GO:0016020">
    <property type="term" value="C:membrane"/>
    <property type="evidence" value="ECO:0007669"/>
    <property type="project" value="UniProtKB-SubCell"/>
</dbReference>
<dbReference type="InterPro" id="IPR020846">
    <property type="entry name" value="MFS_dom"/>
</dbReference>
<dbReference type="Gene3D" id="1.20.1250.20">
    <property type="entry name" value="MFS general substrate transporter like domains"/>
    <property type="match status" value="1"/>
</dbReference>
<feature type="domain" description="Major facilitator superfamily (MFS) profile" evidence="6">
    <location>
        <begin position="19"/>
        <end position="477"/>
    </location>
</feature>
<feature type="transmembrane region" description="Helical" evidence="5">
    <location>
        <begin position="334"/>
        <end position="352"/>
    </location>
</feature>
<feature type="transmembrane region" description="Helical" evidence="5">
    <location>
        <begin position="303"/>
        <end position="322"/>
    </location>
</feature>
<dbReference type="AlphaFoldDB" id="A0AA39HEM6"/>
<accession>A0AA39HEM6</accession>
<dbReference type="PROSITE" id="PS50850">
    <property type="entry name" value="MFS"/>
    <property type="match status" value="1"/>
</dbReference>
<evidence type="ECO:0000256" key="1">
    <source>
        <dbReference type="ARBA" id="ARBA00004141"/>
    </source>
</evidence>
<dbReference type="InterPro" id="IPR005829">
    <property type="entry name" value="Sugar_transporter_CS"/>
</dbReference>
<name>A0AA39HEM6_9BILA</name>
<protein>
    <recommendedName>
        <fullName evidence="6">Major facilitator superfamily (MFS) profile domain-containing protein</fullName>
    </recommendedName>
</protein>
<evidence type="ECO:0000256" key="3">
    <source>
        <dbReference type="ARBA" id="ARBA00022989"/>
    </source>
</evidence>
<dbReference type="PROSITE" id="PS00216">
    <property type="entry name" value="SUGAR_TRANSPORT_1"/>
    <property type="match status" value="1"/>
</dbReference>
<keyword evidence="8" id="KW-1185">Reference proteome</keyword>
<evidence type="ECO:0000313" key="8">
    <source>
        <dbReference type="Proteomes" id="UP001175271"/>
    </source>
</evidence>
<keyword evidence="4 5" id="KW-0472">Membrane</keyword>
<evidence type="ECO:0000256" key="4">
    <source>
        <dbReference type="ARBA" id="ARBA00023136"/>
    </source>
</evidence>
<feature type="transmembrane region" description="Helical" evidence="5">
    <location>
        <begin position="180"/>
        <end position="202"/>
    </location>
</feature>
<keyword evidence="2 5" id="KW-0812">Transmembrane</keyword>
<feature type="transmembrane region" description="Helical" evidence="5">
    <location>
        <begin position="361"/>
        <end position="383"/>
    </location>
</feature>
<evidence type="ECO:0000313" key="7">
    <source>
        <dbReference type="EMBL" id="KAK0404145.1"/>
    </source>
</evidence>
<feature type="transmembrane region" description="Helical" evidence="5">
    <location>
        <begin position="93"/>
        <end position="113"/>
    </location>
</feature>
<comment type="caution">
    <text evidence="7">The sequence shown here is derived from an EMBL/GenBank/DDBJ whole genome shotgun (WGS) entry which is preliminary data.</text>
</comment>
<dbReference type="EMBL" id="JAUCMV010000004">
    <property type="protein sequence ID" value="KAK0404145.1"/>
    <property type="molecule type" value="Genomic_DNA"/>
</dbReference>
<evidence type="ECO:0000256" key="5">
    <source>
        <dbReference type="SAM" id="Phobius"/>
    </source>
</evidence>
<feature type="transmembrane region" description="Helical" evidence="5">
    <location>
        <begin position="452"/>
        <end position="473"/>
    </location>
</feature>
<evidence type="ECO:0000256" key="2">
    <source>
        <dbReference type="ARBA" id="ARBA00022692"/>
    </source>
</evidence>
<organism evidence="7 8">
    <name type="scientific">Steinernema hermaphroditum</name>
    <dbReference type="NCBI Taxonomy" id="289476"/>
    <lineage>
        <taxon>Eukaryota</taxon>
        <taxon>Metazoa</taxon>
        <taxon>Ecdysozoa</taxon>
        <taxon>Nematoda</taxon>
        <taxon>Chromadorea</taxon>
        <taxon>Rhabditida</taxon>
        <taxon>Tylenchina</taxon>
        <taxon>Panagrolaimomorpha</taxon>
        <taxon>Strongyloidoidea</taxon>
        <taxon>Steinernematidae</taxon>
        <taxon>Steinernema</taxon>
    </lineage>
</organism>
<dbReference type="SUPFAM" id="SSF103473">
    <property type="entry name" value="MFS general substrate transporter"/>
    <property type="match status" value="1"/>
</dbReference>
<comment type="subcellular location">
    <subcellularLocation>
        <location evidence="1">Membrane</location>
        <topology evidence="1">Multi-pass membrane protein</topology>
    </subcellularLocation>
</comment>
<reference evidence="7" key="1">
    <citation type="submission" date="2023-06" db="EMBL/GenBank/DDBJ databases">
        <title>Genomic analysis of the entomopathogenic nematode Steinernema hermaphroditum.</title>
        <authorList>
            <person name="Schwarz E.M."/>
            <person name="Heppert J.K."/>
            <person name="Baniya A."/>
            <person name="Schwartz H.T."/>
            <person name="Tan C.-H."/>
            <person name="Antoshechkin I."/>
            <person name="Sternberg P.W."/>
            <person name="Goodrich-Blair H."/>
            <person name="Dillman A.R."/>
        </authorList>
    </citation>
    <scope>NUCLEOTIDE SEQUENCE</scope>
    <source>
        <strain evidence="7">PS9179</strain>
        <tissue evidence="7">Whole animal</tissue>
    </source>
</reference>
<dbReference type="Pfam" id="PF00083">
    <property type="entry name" value="Sugar_tr"/>
    <property type="match status" value="1"/>
</dbReference>
<dbReference type="InterPro" id="IPR036259">
    <property type="entry name" value="MFS_trans_sf"/>
</dbReference>
<feature type="transmembrane region" description="Helical" evidence="5">
    <location>
        <begin position="145"/>
        <end position="168"/>
    </location>
</feature>
<keyword evidence="3 5" id="KW-1133">Transmembrane helix</keyword>
<proteinExistence type="predicted"/>
<dbReference type="PANTHER" id="PTHR24064">
    <property type="entry name" value="SOLUTE CARRIER FAMILY 22 MEMBER"/>
    <property type="match status" value="1"/>
</dbReference>
<dbReference type="Proteomes" id="UP001175271">
    <property type="component" value="Unassembled WGS sequence"/>
</dbReference>